<dbReference type="SUPFAM" id="SSF52047">
    <property type="entry name" value="RNI-like"/>
    <property type="match status" value="1"/>
</dbReference>
<dbReference type="InterPro" id="IPR001810">
    <property type="entry name" value="F-box_dom"/>
</dbReference>
<dbReference type="Proteomes" id="UP001163823">
    <property type="component" value="Chromosome 11"/>
</dbReference>
<evidence type="ECO:0000313" key="2">
    <source>
        <dbReference type="EMBL" id="KAJ7950450.1"/>
    </source>
</evidence>
<dbReference type="InterPro" id="IPR032675">
    <property type="entry name" value="LRR_dom_sf"/>
</dbReference>
<dbReference type="Pfam" id="PF00646">
    <property type="entry name" value="F-box"/>
    <property type="match status" value="1"/>
</dbReference>
<feature type="domain" description="FBD" evidence="1">
    <location>
        <begin position="321"/>
        <end position="392"/>
    </location>
</feature>
<dbReference type="Pfam" id="PF08387">
    <property type="entry name" value="FBD"/>
    <property type="match status" value="1"/>
</dbReference>
<dbReference type="Gene3D" id="3.80.10.10">
    <property type="entry name" value="Ribonuclease Inhibitor"/>
    <property type="match status" value="1"/>
</dbReference>
<dbReference type="Pfam" id="PF24758">
    <property type="entry name" value="LRR_At5g56370"/>
    <property type="match status" value="1"/>
</dbReference>
<dbReference type="InterPro" id="IPR055411">
    <property type="entry name" value="LRR_FXL15/At3g58940/PEG3-like"/>
</dbReference>
<dbReference type="AlphaFoldDB" id="A0AAD7L2K1"/>
<comment type="caution">
    <text evidence="2">The sequence shown here is derived from an EMBL/GenBank/DDBJ whole genome shotgun (WGS) entry which is preliminary data.</text>
</comment>
<dbReference type="InterPro" id="IPR036047">
    <property type="entry name" value="F-box-like_dom_sf"/>
</dbReference>
<dbReference type="InterPro" id="IPR006566">
    <property type="entry name" value="FBD"/>
</dbReference>
<protein>
    <submittedName>
        <fullName evidence="2">FBD-associated F-box protein</fullName>
    </submittedName>
</protein>
<reference evidence="2" key="1">
    <citation type="journal article" date="2023" name="Science">
        <title>Elucidation of the pathway for biosynthesis of saponin adjuvants from the soapbark tree.</title>
        <authorList>
            <person name="Reed J."/>
            <person name="Orme A."/>
            <person name="El-Demerdash A."/>
            <person name="Owen C."/>
            <person name="Martin L.B.B."/>
            <person name="Misra R.C."/>
            <person name="Kikuchi S."/>
            <person name="Rejzek M."/>
            <person name="Martin A.C."/>
            <person name="Harkess A."/>
            <person name="Leebens-Mack J."/>
            <person name="Louveau T."/>
            <person name="Stephenson M.J."/>
            <person name="Osbourn A."/>
        </authorList>
    </citation>
    <scope>NUCLEOTIDE SEQUENCE</scope>
    <source>
        <strain evidence="2">S10</strain>
    </source>
</reference>
<gene>
    <name evidence="2" type="ORF">O6P43_026641</name>
</gene>
<dbReference type="InterPro" id="IPR050232">
    <property type="entry name" value="FBL13/AtMIF1-like"/>
</dbReference>
<dbReference type="EMBL" id="JARAOO010000011">
    <property type="protein sequence ID" value="KAJ7950450.1"/>
    <property type="molecule type" value="Genomic_DNA"/>
</dbReference>
<name>A0AAD7L2K1_QUISA</name>
<dbReference type="CDD" id="cd22160">
    <property type="entry name" value="F-box_AtFBL13-like"/>
    <property type="match status" value="1"/>
</dbReference>
<accession>A0AAD7L2K1</accession>
<keyword evidence="3" id="KW-1185">Reference proteome</keyword>
<proteinExistence type="predicted"/>
<sequence length="392" mass="45000">MAVSTESATKHQKTEDLDKISNLPDPLICYILSFLSTKQAVATGILSNRWRLLWTSVTNLDFNDEDTEDYMGFYQFVSRILLLPNAEPIKKLRLRCGYRTSSNVNTWVCAAMERKVEQIEISSYLGRYFEFPHSLLYCKTIVVLKLSWVRIMNEPSSVHLPLLKTLHLVRVCSATYGFMRMLLSGCPVLEELVVKELELAHSSNVSIEISLPNLVKAEFGFCFWEDDNGLMLNFLEGLSNVAFLSLLFKTVESLNRYASVNDFPMFHNLAHLEVAVSNFGWQVLANLLQSSHKVEVIVIHKFTYFYSHTTPSWTSPQDVPICLSSHLRRLDFRGFEGKEYELEFARYILKNARVLKTMTICCDRVSKPKAKLHILQKLTALPRGSECQILFE</sequence>
<dbReference type="SMART" id="SM00579">
    <property type="entry name" value="FBD"/>
    <property type="match status" value="1"/>
</dbReference>
<dbReference type="PANTHER" id="PTHR31900:SF34">
    <property type="entry name" value="EMB|CAB62440.1-RELATED"/>
    <property type="match status" value="1"/>
</dbReference>
<organism evidence="2 3">
    <name type="scientific">Quillaja saponaria</name>
    <name type="common">Soap bark tree</name>
    <dbReference type="NCBI Taxonomy" id="32244"/>
    <lineage>
        <taxon>Eukaryota</taxon>
        <taxon>Viridiplantae</taxon>
        <taxon>Streptophyta</taxon>
        <taxon>Embryophyta</taxon>
        <taxon>Tracheophyta</taxon>
        <taxon>Spermatophyta</taxon>
        <taxon>Magnoliopsida</taxon>
        <taxon>eudicotyledons</taxon>
        <taxon>Gunneridae</taxon>
        <taxon>Pentapetalae</taxon>
        <taxon>rosids</taxon>
        <taxon>fabids</taxon>
        <taxon>Fabales</taxon>
        <taxon>Quillajaceae</taxon>
        <taxon>Quillaja</taxon>
    </lineage>
</organism>
<evidence type="ECO:0000259" key="1">
    <source>
        <dbReference type="SMART" id="SM00579"/>
    </source>
</evidence>
<dbReference type="SUPFAM" id="SSF81383">
    <property type="entry name" value="F-box domain"/>
    <property type="match status" value="1"/>
</dbReference>
<evidence type="ECO:0000313" key="3">
    <source>
        <dbReference type="Proteomes" id="UP001163823"/>
    </source>
</evidence>
<dbReference type="KEGG" id="qsa:O6P43_026641"/>
<dbReference type="InterPro" id="IPR053781">
    <property type="entry name" value="F-box_AtFBL13-like"/>
</dbReference>
<dbReference type="PANTHER" id="PTHR31900">
    <property type="entry name" value="F-BOX/RNI SUPERFAMILY PROTEIN-RELATED"/>
    <property type="match status" value="1"/>
</dbReference>